<dbReference type="PROSITE" id="PS00873">
    <property type="entry name" value="NA_ALANINE_SYMP"/>
    <property type="match status" value="1"/>
</dbReference>
<evidence type="ECO:0000256" key="7">
    <source>
        <dbReference type="ARBA" id="ARBA00023136"/>
    </source>
</evidence>
<feature type="transmembrane region" description="Helical" evidence="8">
    <location>
        <begin position="370"/>
        <end position="391"/>
    </location>
</feature>
<dbReference type="GO" id="GO:0005283">
    <property type="term" value="F:amino acid:sodium symporter activity"/>
    <property type="evidence" value="ECO:0007669"/>
    <property type="project" value="InterPro"/>
</dbReference>
<dbReference type="PANTHER" id="PTHR30330">
    <property type="entry name" value="AGSS FAMILY TRANSPORTER, SODIUM-ALANINE"/>
    <property type="match status" value="1"/>
</dbReference>
<comment type="subcellular location">
    <subcellularLocation>
        <location evidence="1 8">Cell membrane</location>
        <topology evidence="1 8">Multi-pass membrane protein</topology>
    </subcellularLocation>
</comment>
<feature type="transmembrane region" description="Helical" evidence="8">
    <location>
        <begin position="412"/>
        <end position="429"/>
    </location>
</feature>
<dbReference type="PANTHER" id="PTHR30330:SF3">
    <property type="entry name" value="TRANSCRIPTIONAL REGULATOR, LRP FAMILY"/>
    <property type="match status" value="1"/>
</dbReference>
<feature type="transmembrane region" description="Helical" evidence="8">
    <location>
        <begin position="164"/>
        <end position="183"/>
    </location>
</feature>
<evidence type="ECO:0000313" key="10">
    <source>
        <dbReference type="EMBL" id="MBT9808958.1"/>
    </source>
</evidence>
<keyword evidence="7 8" id="KW-0472">Membrane</keyword>
<accession>A0AA41FCM9</accession>
<comment type="caution">
    <text evidence="10">The sequence shown here is derived from an EMBL/GenBank/DDBJ whole genome shotgun (WGS) entry which is preliminary data.</text>
</comment>
<feature type="compositionally biased region" description="Basic and acidic residues" evidence="9">
    <location>
        <begin position="64"/>
        <end position="74"/>
    </location>
</feature>
<keyword evidence="8" id="KW-0769">Symport</keyword>
<evidence type="ECO:0000256" key="6">
    <source>
        <dbReference type="ARBA" id="ARBA00022989"/>
    </source>
</evidence>
<keyword evidence="3 8" id="KW-0813">Transport</keyword>
<feature type="region of interest" description="Disordered" evidence="9">
    <location>
        <begin position="55"/>
        <end position="74"/>
    </location>
</feature>
<dbReference type="NCBIfam" id="TIGR00835">
    <property type="entry name" value="agcS"/>
    <property type="match status" value="1"/>
</dbReference>
<evidence type="ECO:0000256" key="3">
    <source>
        <dbReference type="ARBA" id="ARBA00022448"/>
    </source>
</evidence>
<comment type="similarity">
    <text evidence="2 8">Belongs to the alanine or glycine:cation symporter (AGCS) (TC 2.A.25) family.</text>
</comment>
<evidence type="ECO:0000256" key="1">
    <source>
        <dbReference type="ARBA" id="ARBA00004651"/>
    </source>
</evidence>
<evidence type="ECO:0000256" key="4">
    <source>
        <dbReference type="ARBA" id="ARBA00022475"/>
    </source>
</evidence>
<feature type="transmembrane region" description="Helical" evidence="8">
    <location>
        <begin position="12"/>
        <end position="30"/>
    </location>
</feature>
<dbReference type="InterPro" id="IPR001463">
    <property type="entry name" value="Na/Ala_symport"/>
</dbReference>
<evidence type="ECO:0000313" key="11">
    <source>
        <dbReference type="Proteomes" id="UP000708338"/>
    </source>
</evidence>
<feature type="transmembrane region" description="Helical" evidence="8">
    <location>
        <begin position="85"/>
        <end position="108"/>
    </location>
</feature>
<feature type="transmembrane region" description="Helical" evidence="8">
    <location>
        <begin position="195"/>
        <end position="216"/>
    </location>
</feature>
<feature type="transmembrane region" description="Helical" evidence="8">
    <location>
        <begin position="254"/>
        <end position="277"/>
    </location>
</feature>
<dbReference type="AlphaFoldDB" id="A0AA41FCM9"/>
<feature type="transmembrane region" description="Helical" evidence="8">
    <location>
        <begin position="228"/>
        <end position="248"/>
    </location>
</feature>
<evidence type="ECO:0000256" key="5">
    <source>
        <dbReference type="ARBA" id="ARBA00022692"/>
    </source>
</evidence>
<dbReference type="Pfam" id="PF01235">
    <property type="entry name" value="Na_Ala_symp"/>
    <property type="match status" value="1"/>
</dbReference>
<feature type="transmembrane region" description="Helical" evidence="8">
    <location>
        <begin position="114"/>
        <end position="135"/>
    </location>
</feature>
<sequence length="483" mass="51779">MMKWLERIHQMVWGPWTLVIFLGVGIYFTVKCHFFQIRGFLYWWSHTAGRILSGKASETGGQQESDHAGKGHGEAKKGISQFQSVCTALAATVGTGNIAGVATALTAGGPGALFWMWISALIGMITAYVETMLGIRYRYKDSEGHYVCGPFVYMERGLGIKGMGVLYSFLCLMCSLGMGSMVQANSAISTMEYTWQVPALAGGLVFTGILTLVICGGISRIGNVAEKLMPAASGIYIIFSLIVIFSCFDRIPAALASMVSSAFCPEAAAGGGAGYVVSRSIRYGISRGVFSNEAGLGTLAVLHGPAENTTPHEQGMWAMFEVFFDTVILCTLTALVILCMTDSAPETVPYQGAALAAWCFSGRLGLVGEYLVSGSMVVFAFATIMAWFYLGKQAAAYFVSRTGLGEYAGRKFAARVYPLLFLGAVFLGSEARLDVVWMLSDIWNGLMAFPNLTALLFLSREVTLPEGFRGGLGRRAAGGKTTP</sequence>
<evidence type="ECO:0000256" key="2">
    <source>
        <dbReference type="ARBA" id="ARBA00009261"/>
    </source>
</evidence>
<keyword evidence="4 8" id="KW-1003">Cell membrane</keyword>
<evidence type="ECO:0000256" key="9">
    <source>
        <dbReference type="SAM" id="MobiDB-lite"/>
    </source>
</evidence>
<feature type="transmembrane region" description="Helical" evidence="8">
    <location>
        <begin position="322"/>
        <end position="340"/>
    </location>
</feature>
<evidence type="ECO:0000256" key="8">
    <source>
        <dbReference type="RuleBase" id="RU363064"/>
    </source>
</evidence>
<name>A0AA41FCM9_9FIRM</name>
<organism evidence="10 11">
    <name type="scientific">Enterocloster citroniae</name>
    <dbReference type="NCBI Taxonomy" id="358743"/>
    <lineage>
        <taxon>Bacteria</taxon>
        <taxon>Bacillati</taxon>
        <taxon>Bacillota</taxon>
        <taxon>Clostridia</taxon>
        <taxon>Lachnospirales</taxon>
        <taxon>Lachnospiraceae</taxon>
        <taxon>Enterocloster</taxon>
    </lineage>
</organism>
<dbReference type="EMBL" id="WQPS01000005">
    <property type="protein sequence ID" value="MBT9808958.1"/>
    <property type="molecule type" value="Genomic_DNA"/>
</dbReference>
<reference evidence="10" key="1">
    <citation type="journal article" date="2021" name="Gut Microbes">
        <title>A synthetic consortium of 100 gut commensals modulates the composition and function in a colon model of the microbiome of elderly subjects.</title>
        <authorList>
            <person name="Perez M."/>
            <person name="Ntemiri A."/>
            <person name="Tan H."/>
            <person name="Harris H.M.B."/>
            <person name="Roager H.M."/>
            <person name="Ribiere C."/>
            <person name="O'Toole P.W."/>
        </authorList>
    </citation>
    <scope>NUCLEOTIDE SEQUENCE</scope>
    <source>
        <strain evidence="10">MCC335</strain>
    </source>
</reference>
<protein>
    <submittedName>
        <fullName evidence="10">Amino acid carrier protein</fullName>
    </submittedName>
</protein>
<dbReference type="PRINTS" id="PR00175">
    <property type="entry name" value="NAALASMPORT"/>
</dbReference>
<keyword evidence="5 8" id="KW-0812">Transmembrane</keyword>
<keyword evidence="6 8" id="KW-1133">Transmembrane helix</keyword>
<dbReference type="Gene3D" id="1.20.1740.10">
    <property type="entry name" value="Amino acid/polyamine transporter I"/>
    <property type="match status" value="1"/>
</dbReference>
<dbReference type="RefSeq" id="WP_007866633.1">
    <property type="nucleotide sequence ID" value="NZ_CABJDD010000001.1"/>
</dbReference>
<dbReference type="GO" id="GO:0005886">
    <property type="term" value="C:plasma membrane"/>
    <property type="evidence" value="ECO:0007669"/>
    <property type="project" value="UniProtKB-SubCell"/>
</dbReference>
<proteinExistence type="inferred from homology"/>
<gene>
    <name evidence="10" type="ORF">GPL26_04785</name>
</gene>
<dbReference type="Proteomes" id="UP000708338">
    <property type="component" value="Unassembled WGS sequence"/>
</dbReference>